<dbReference type="InterPro" id="IPR045851">
    <property type="entry name" value="AMP-bd_C_sf"/>
</dbReference>
<protein>
    <submittedName>
        <fullName evidence="3">Acetyl-CoA synthetase-like protein</fullName>
    </submittedName>
</protein>
<name>A0A9P5XBM1_9AGAR</name>
<dbReference type="AlphaFoldDB" id="A0A9P5XBM1"/>
<dbReference type="PANTHER" id="PTHR24096">
    <property type="entry name" value="LONG-CHAIN-FATTY-ACID--COA LIGASE"/>
    <property type="match status" value="1"/>
</dbReference>
<proteinExistence type="predicted"/>
<dbReference type="Pfam" id="PF13193">
    <property type="entry name" value="AMP-binding_C"/>
    <property type="match status" value="1"/>
</dbReference>
<feature type="domain" description="AMP-binding enzyme C-terminal" evidence="2">
    <location>
        <begin position="469"/>
        <end position="556"/>
    </location>
</feature>
<evidence type="ECO:0000313" key="3">
    <source>
        <dbReference type="EMBL" id="KAF9447299.1"/>
    </source>
</evidence>
<feature type="domain" description="AMP-dependent synthetase/ligase" evidence="1">
    <location>
        <begin position="53"/>
        <end position="419"/>
    </location>
</feature>
<dbReference type="InterPro" id="IPR020845">
    <property type="entry name" value="AMP-binding_CS"/>
</dbReference>
<sequence length="579" mass="64179">MEIHSLRPLPESLIPDDQTIGQFVFDSKHPARPKTKEGVPWFIDDATGRSFGEQEIRGRTTTLASALRYKYGIGEDDVVLLYSRNHTDFPIAIWAVHQLGGIISGANPDFSTNELLYQVQATKATLMIVHPDSISVAEAAAQQYGLSSDRILVFNTVNSPGTHKVSVEDMVQLGRTHAPAFEERRLKPGEGKTKLAFLSFSSGTTGRPKAVAIPHYAPIVNVLQIAVHNRVNEDYCPWEDRRYRPGDVAIQGTPNYIFNIYGLVVNLHFVLFSRMSIVVVPKFNFVGMLKSIVRHKISHLYLVPPMVILLCKHPAVKNYRLHEYIRMVMCGAAPLSHELNQQLFELLPDAHIGQAYGMTETCTATTMWSIDKKRGISGSSGKLVPGTVVKIVKQDGTLAGYNEPGELIIWSASNALCYLNNAEATKETFVDGWVRTGDEVKIDQDGEVWVLDRLKEIMKVKGFQVAPAELEGCILEHKDVLDTCVVGAPDDYSGEVPLAFVVLRADAAKKAAQDPKEADVIRTSIIKHVANNKIAYKHLAGGVEFVDVIPTSPSGKLLRRVLRDRAKELKQQQEVKAKL</sequence>
<dbReference type="InterPro" id="IPR025110">
    <property type="entry name" value="AMP-bd_C"/>
</dbReference>
<dbReference type="GO" id="GO:0016405">
    <property type="term" value="F:CoA-ligase activity"/>
    <property type="evidence" value="ECO:0007669"/>
    <property type="project" value="TreeGrafter"/>
</dbReference>
<dbReference type="Gene3D" id="3.30.300.30">
    <property type="match status" value="1"/>
</dbReference>
<dbReference type="Pfam" id="PF00501">
    <property type="entry name" value="AMP-binding"/>
    <property type="match status" value="1"/>
</dbReference>
<dbReference type="InterPro" id="IPR000873">
    <property type="entry name" value="AMP-dep_synth/lig_dom"/>
</dbReference>
<evidence type="ECO:0000259" key="1">
    <source>
        <dbReference type="Pfam" id="PF00501"/>
    </source>
</evidence>
<dbReference type="Gene3D" id="3.40.50.12780">
    <property type="entry name" value="N-terminal domain of ligase-like"/>
    <property type="match status" value="1"/>
</dbReference>
<dbReference type="PROSITE" id="PS00455">
    <property type="entry name" value="AMP_BINDING"/>
    <property type="match status" value="1"/>
</dbReference>
<dbReference type="PANTHER" id="PTHR24096:SF422">
    <property type="entry name" value="BCDNA.GH02901"/>
    <property type="match status" value="1"/>
</dbReference>
<evidence type="ECO:0000259" key="2">
    <source>
        <dbReference type="Pfam" id="PF13193"/>
    </source>
</evidence>
<organism evidence="3 4">
    <name type="scientific">Macrolepiota fuliginosa MF-IS2</name>
    <dbReference type="NCBI Taxonomy" id="1400762"/>
    <lineage>
        <taxon>Eukaryota</taxon>
        <taxon>Fungi</taxon>
        <taxon>Dikarya</taxon>
        <taxon>Basidiomycota</taxon>
        <taxon>Agaricomycotina</taxon>
        <taxon>Agaricomycetes</taxon>
        <taxon>Agaricomycetidae</taxon>
        <taxon>Agaricales</taxon>
        <taxon>Agaricineae</taxon>
        <taxon>Agaricaceae</taxon>
        <taxon>Macrolepiota</taxon>
    </lineage>
</organism>
<reference evidence="3" key="1">
    <citation type="submission" date="2020-11" db="EMBL/GenBank/DDBJ databases">
        <authorList>
            <consortium name="DOE Joint Genome Institute"/>
            <person name="Ahrendt S."/>
            <person name="Riley R."/>
            <person name="Andreopoulos W."/>
            <person name="Labutti K."/>
            <person name="Pangilinan J."/>
            <person name="Ruiz-Duenas F.J."/>
            <person name="Barrasa J.M."/>
            <person name="Sanchez-Garcia M."/>
            <person name="Camarero S."/>
            <person name="Miyauchi S."/>
            <person name="Serrano A."/>
            <person name="Linde D."/>
            <person name="Babiker R."/>
            <person name="Drula E."/>
            <person name="Ayuso-Fernandez I."/>
            <person name="Pacheco R."/>
            <person name="Padilla G."/>
            <person name="Ferreira P."/>
            <person name="Barriuso J."/>
            <person name="Kellner H."/>
            <person name="Castanera R."/>
            <person name="Alfaro M."/>
            <person name="Ramirez L."/>
            <person name="Pisabarro A.G."/>
            <person name="Kuo A."/>
            <person name="Tritt A."/>
            <person name="Lipzen A."/>
            <person name="He G."/>
            <person name="Yan M."/>
            <person name="Ng V."/>
            <person name="Cullen D."/>
            <person name="Martin F."/>
            <person name="Rosso M.-N."/>
            <person name="Henrissat B."/>
            <person name="Hibbett D."/>
            <person name="Martinez A.T."/>
            <person name="Grigoriev I.V."/>
        </authorList>
    </citation>
    <scope>NUCLEOTIDE SEQUENCE</scope>
    <source>
        <strain evidence="3">MF-IS2</strain>
    </source>
</reference>
<keyword evidence="4" id="KW-1185">Reference proteome</keyword>
<accession>A0A9P5XBM1</accession>
<dbReference type="InterPro" id="IPR042099">
    <property type="entry name" value="ANL_N_sf"/>
</dbReference>
<evidence type="ECO:0000313" key="4">
    <source>
        <dbReference type="Proteomes" id="UP000807342"/>
    </source>
</evidence>
<dbReference type="SUPFAM" id="SSF56801">
    <property type="entry name" value="Acetyl-CoA synthetase-like"/>
    <property type="match status" value="1"/>
</dbReference>
<gene>
    <name evidence="3" type="ORF">P691DRAFT_671817</name>
</gene>
<comment type="caution">
    <text evidence="3">The sequence shown here is derived from an EMBL/GenBank/DDBJ whole genome shotgun (WGS) entry which is preliminary data.</text>
</comment>
<dbReference type="OrthoDB" id="6509636at2759"/>
<dbReference type="EMBL" id="MU151206">
    <property type="protein sequence ID" value="KAF9447299.1"/>
    <property type="molecule type" value="Genomic_DNA"/>
</dbReference>
<dbReference type="Proteomes" id="UP000807342">
    <property type="component" value="Unassembled WGS sequence"/>
</dbReference>